<dbReference type="InterPro" id="IPR002524">
    <property type="entry name" value="Cation_efflux"/>
</dbReference>
<comment type="subcellular location">
    <subcellularLocation>
        <location evidence="1">Membrane</location>
        <topology evidence="1">Multi-pass membrane protein</topology>
    </subcellularLocation>
</comment>
<evidence type="ECO:0000256" key="1">
    <source>
        <dbReference type="ARBA" id="ARBA00004141"/>
    </source>
</evidence>
<organism evidence="9 10">
    <name type="scientific">Deinococcus carri</name>
    <dbReference type="NCBI Taxonomy" id="1211323"/>
    <lineage>
        <taxon>Bacteria</taxon>
        <taxon>Thermotogati</taxon>
        <taxon>Deinococcota</taxon>
        <taxon>Deinococci</taxon>
        <taxon>Deinococcales</taxon>
        <taxon>Deinococcaceae</taxon>
        <taxon>Deinococcus</taxon>
    </lineage>
</organism>
<comment type="caution">
    <text evidence="9">The sequence shown here is derived from an EMBL/GenBank/DDBJ whole genome shotgun (WGS) entry which is preliminary data.</text>
</comment>
<evidence type="ECO:0000313" key="9">
    <source>
        <dbReference type="EMBL" id="GAA5512924.1"/>
    </source>
</evidence>
<comment type="similarity">
    <text evidence="2">Belongs to the cation diffusion facilitator (CDF) transporter (TC 2.A.4) family.</text>
</comment>
<feature type="transmembrane region" description="Helical" evidence="7">
    <location>
        <begin position="188"/>
        <end position="209"/>
    </location>
</feature>
<keyword evidence="6 7" id="KW-0472">Membrane</keyword>
<evidence type="ECO:0000259" key="8">
    <source>
        <dbReference type="Pfam" id="PF01545"/>
    </source>
</evidence>
<feature type="transmembrane region" description="Helical" evidence="7">
    <location>
        <begin position="157"/>
        <end position="176"/>
    </location>
</feature>
<gene>
    <name evidence="9" type="ORF">Dcar01_01648</name>
</gene>
<keyword evidence="5 7" id="KW-1133">Transmembrane helix</keyword>
<evidence type="ECO:0000256" key="3">
    <source>
        <dbReference type="ARBA" id="ARBA00022448"/>
    </source>
</evidence>
<dbReference type="NCBIfam" id="TIGR01297">
    <property type="entry name" value="CDF"/>
    <property type="match status" value="1"/>
</dbReference>
<dbReference type="InterPro" id="IPR027469">
    <property type="entry name" value="Cation_efflux_TMD_sf"/>
</dbReference>
<dbReference type="Gene3D" id="1.20.1510.10">
    <property type="entry name" value="Cation efflux protein transmembrane domain"/>
    <property type="match status" value="1"/>
</dbReference>
<name>A0ABP9W6E1_9DEIO</name>
<dbReference type="Proteomes" id="UP001401887">
    <property type="component" value="Unassembled WGS sequence"/>
</dbReference>
<feature type="transmembrane region" description="Helical" evidence="7">
    <location>
        <begin position="15"/>
        <end position="36"/>
    </location>
</feature>
<sequence>MTLPPPSQAQREQQLLRLSIWLTVGLAVLSLVVGVWVGSESIIFDGFFSGVNVLMTSAALLVARLVAREGSRRFQYGYWHLEPLVSAFNGAIMTLICLVAFVNGVNGLRDGGQTVEVGPASIYTILACIASFVMYLYVLRASQGLNSELLRIDAREWLVEGVLSAGIFVGFVLAALLGNTRGASLAPYVDPLIVMVLALLLLPLPLGIVRRALREVFLIAPAELDAQVREVLTRLGQRHGFQDYRSYVAKSGRVRYIDINIITPPDFGRQGVAGLDQIREEIRHDLEEADTQLWLTVSFTADPKWA</sequence>
<dbReference type="PANTHER" id="PTHR43840:SF15">
    <property type="entry name" value="MITOCHONDRIAL METAL TRANSPORTER 1-RELATED"/>
    <property type="match status" value="1"/>
</dbReference>
<feature type="domain" description="Cation efflux protein transmembrane" evidence="8">
    <location>
        <begin position="17"/>
        <end position="214"/>
    </location>
</feature>
<dbReference type="Pfam" id="PF01545">
    <property type="entry name" value="Cation_efflux"/>
    <property type="match status" value="1"/>
</dbReference>
<dbReference type="SUPFAM" id="SSF161111">
    <property type="entry name" value="Cation efflux protein transmembrane domain-like"/>
    <property type="match status" value="1"/>
</dbReference>
<keyword evidence="3" id="KW-0813">Transport</keyword>
<dbReference type="RefSeq" id="WP_345463658.1">
    <property type="nucleotide sequence ID" value="NZ_BAABRP010000004.1"/>
</dbReference>
<reference evidence="9 10" key="1">
    <citation type="submission" date="2024-02" db="EMBL/GenBank/DDBJ databases">
        <title>Deinococcus carri NBRC 110142.</title>
        <authorList>
            <person name="Ichikawa N."/>
            <person name="Katano-Makiyama Y."/>
            <person name="Hidaka K."/>
        </authorList>
    </citation>
    <scope>NUCLEOTIDE SEQUENCE [LARGE SCALE GENOMIC DNA]</scope>
    <source>
        <strain evidence="9 10">NBRC 110142</strain>
    </source>
</reference>
<evidence type="ECO:0000256" key="5">
    <source>
        <dbReference type="ARBA" id="ARBA00022989"/>
    </source>
</evidence>
<feature type="transmembrane region" description="Helical" evidence="7">
    <location>
        <begin position="117"/>
        <end position="137"/>
    </location>
</feature>
<dbReference type="EMBL" id="BAABRP010000004">
    <property type="protein sequence ID" value="GAA5512924.1"/>
    <property type="molecule type" value="Genomic_DNA"/>
</dbReference>
<feature type="transmembrane region" description="Helical" evidence="7">
    <location>
        <begin position="42"/>
        <end position="63"/>
    </location>
</feature>
<evidence type="ECO:0000256" key="4">
    <source>
        <dbReference type="ARBA" id="ARBA00022692"/>
    </source>
</evidence>
<proteinExistence type="inferred from homology"/>
<evidence type="ECO:0000313" key="10">
    <source>
        <dbReference type="Proteomes" id="UP001401887"/>
    </source>
</evidence>
<accession>A0ABP9W6E1</accession>
<keyword evidence="10" id="KW-1185">Reference proteome</keyword>
<dbReference type="PANTHER" id="PTHR43840">
    <property type="entry name" value="MITOCHONDRIAL METAL TRANSPORTER 1-RELATED"/>
    <property type="match status" value="1"/>
</dbReference>
<dbReference type="InterPro" id="IPR058533">
    <property type="entry name" value="Cation_efflux_TM"/>
</dbReference>
<evidence type="ECO:0000256" key="2">
    <source>
        <dbReference type="ARBA" id="ARBA00008114"/>
    </source>
</evidence>
<dbReference type="InterPro" id="IPR050291">
    <property type="entry name" value="CDF_Transporter"/>
</dbReference>
<evidence type="ECO:0000256" key="7">
    <source>
        <dbReference type="SAM" id="Phobius"/>
    </source>
</evidence>
<keyword evidence="4 7" id="KW-0812">Transmembrane</keyword>
<feature type="transmembrane region" description="Helical" evidence="7">
    <location>
        <begin position="84"/>
        <end position="105"/>
    </location>
</feature>
<protein>
    <recommendedName>
        <fullName evidence="8">Cation efflux protein transmembrane domain-containing protein</fullName>
    </recommendedName>
</protein>
<evidence type="ECO:0000256" key="6">
    <source>
        <dbReference type="ARBA" id="ARBA00023136"/>
    </source>
</evidence>